<sequence>MITILGSGIAGTALAGALSRSGRPVTVYEQRDGGGGGAFLILDGRGHRSLVALGVPEAELHAASYPLSELRYTPDDGVTRRRPSEGHRFWLRGDLIAVLKRFALDAGAEIGYGSPIAEVAVDAATGHTTLRIGSRTVTARDLVIGADGIDSVARAGTEPGRIPEYAGDVVIYGMTATPVECPTDPFVLHFHAESAAGARPATTFGHIWRPGADAALWFLRIERAPLPVAETGIVPTGRWAAAVTEAAPRSIRELTEPLVAATEQVHVSNARNVAFATAAAPVAPVILVGDADHAITPAAGVGAREGIEDIEAVHHAIVTGGSPAEAMIARRRAIADERARVARRMRA</sequence>
<dbReference type="AlphaFoldDB" id="A0A917RDE9"/>
<dbReference type="PANTHER" id="PTHR13789:SF309">
    <property type="entry name" value="PUTATIVE (AFU_ORTHOLOGUE AFUA_6G14510)-RELATED"/>
    <property type="match status" value="1"/>
</dbReference>
<organism evidence="4 5">
    <name type="scientific">Nocardia jinanensis</name>
    <dbReference type="NCBI Taxonomy" id="382504"/>
    <lineage>
        <taxon>Bacteria</taxon>
        <taxon>Bacillati</taxon>
        <taxon>Actinomycetota</taxon>
        <taxon>Actinomycetes</taxon>
        <taxon>Mycobacteriales</taxon>
        <taxon>Nocardiaceae</taxon>
        <taxon>Nocardia</taxon>
    </lineage>
</organism>
<dbReference type="GO" id="GO:0071949">
    <property type="term" value="F:FAD binding"/>
    <property type="evidence" value="ECO:0007669"/>
    <property type="project" value="InterPro"/>
</dbReference>
<gene>
    <name evidence="4" type="ORF">GCM10011588_15770</name>
</gene>
<feature type="domain" description="FAD-binding" evidence="3">
    <location>
        <begin position="134"/>
        <end position="314"/>
    </location>
</feature>
<dbReference type="Gene3D" id="3.30.9.10">
    <property type="entry name" value="D-Amino Acid Oxidase, subunit A, domain 2"/>
    <property type="match status" value="1"/>
</dbReference>
<dbReference type="SUPFAM" id="SSF51905">
    <property type="entry name" value="FAD/NAD(P)-binding domain"/>
    <property type="match status" value="1"/>
</dbReference>
<dbReference type="Proteomes" id="UP000638263">
    <property type="component" value="Unassembled WGS sequence"/>
</dbReference>
<dbReference type="RefSeq" id="WP_062996629.1">
    <property type="nucleotide sequence ID" value="NZ_BMMH01000002.1"/>
</dbReference>
<dbReference type="Pfam" id="PF01494">
    <property type="entry name" value="FAD_binding_3"/>
    <property type="match status" value="1"/>
</dbReference>
<evidence type="ECO:0000259" key="3">
    <source>
        <dbReference type="Pfam" id="PF01494"/>
    </source>
</evidence>
<evidence type="ECO:0000313" key="5">
    <source>
        <dbReference type="Proteomes" id="UP000638263"/>
    </source>
</evidence>
<proteinExistence type="predicted"/>
<keyword evidence="2" id="KW-0503">Monooxygenase</keyword>
<dbReference type="EMBL" id="BMMH01000002">
    <property type="protein sequence ID" value="GGL01877.1"/>
    <property type="molecule type" value="Genomic_DNA"/>
</dbReference>
<dbReference type="InterPro" id="IPR002938">
    <property type="entry name" value="FAD-bd"/>
</dbReference>
<dbReference type="InterPro" id="IPR036188">
    <property type="entry name" value="FAD/NAD-bd_sf"/>
</dbReference>
<evidence type="ECO:0000313" key="4">
    <source>
        <dbReference type="EMBL" id="GGL01877.1"/>
    </source>
</evidence>
<reference evidence="4" key="2">
    <citation type="submission" date="2020-09" db="EMBL/GenBank/DDBJ databases">
        <authorList>
            <person name="Sun Q."/>
            <person name="Zhou Y."/>
        </authorList>
    </citation>
    <scope>NUCLEOTIDE SEQUENCE</scope>
    <source>
        <strain evidence="4">CGMCC 4.3508</strain>
    </source>
</reference>
<dbReference type="InterPro" id="IPR050493">
    <property type="entry name" value="FAD-dep_Monooxygenase_BioMet"/>
</dbReference>
<evidence type="ECO:0000256" key="2">
    <source>
        <dbReference type="ARBA" id="ARBA00023033"/>
    </source>
</evidence>
<comment type="caution">
    <text evidence="4">The sequence shown here is derived from an EMBL/GenBank/DDBJ whole genome shotgun (WGS) entry which is preliminary data.</text>
</comment>
<keyword evidence="5" id="KW-1185">Reference proteome</keyword>
<protein>
    <submittedName>
        <fullName evidence="4">FAD-dependent oxidoreductase</fullName>
    </submittedName>
</protein>
<keyword evidence="1" id="KW-0560">Oxidoreductase</keyword>
<evidence type="ECO:0000256" key="1">
    <source>
        <dbReference type="ARBA" id="ARBA00023002"/>
    </source>
</evidence>
<name>A0A917RDE9_9NOCA</name>
<reference evidence="4" key="1">
    <citation type="journal article" date="2014" name="Int. J. Syst. Evol. Microbiol.">
        <title>Complete genome sequence of Corynebacterium casei LMG S-19264T (=DSM 44701T), isolated from a smear-ripened cheese.</title>
        <authorList>
            <consortium name="US DOE Joint Genome Institute (JGI-PGF)"/>
            <person name="Walter F."/>
            <person name="Albersmeier A."/>
            <person name="Kalinowski J."/>
            <person name="Ruckert C."/>
        </authorList>
    </citation>
    <scope>NUCLEOTIDE SEQUENCE</scope>
    <source>
        <strain evidence="4">CGMCC 4.3508</strain>
    </source>
</reference>
<dbReference type="PANTHER" id="PTHR13789">
    <property type="entry name" value="MONOOXYGENASE"/>
    <property type="match status" value="1"/>
</dbReference>
<dbReference type="Pfam" id="PF13450">
    <property type="entry name" value="NAD_binding_8"/>
    <property type="match status" value="1"/>
</dbReference>
<accession>A0A917RDE9</accession>
<dbReference type="PRINTS" id="PR00420">
    <property type="entry name" value="RNGMNOXGNASE"/>
</dbReference>
<dbReference type="Gene3D" id="3.50.50.60">
    <property type="entry name" value="FAD/NAD(P)-binding domain"/>
    <property type="match status" value="1"/>
</dbReference>
<dbReference type="GO" id="GO:0004497">
    <property type="term" value="F:monooxygenase activity"/>
    <property type="evidence" value="ECO:0007669"/>
    <property type="project" value="UniProtKB-KW"/>
</dbReference>